<dbReference type="GeneID" id="26628954"/>
<reference evidence="1 2" key="1">
    <citation type="submission" date="2014-11" db="EMBL/GenBank/DDBJ databases">
        <title>Characterization and genome comparisons of three Achromobacter phages of the Siphoviridae family.</title>
        <authorList>
            <person name="Dreiseikelmann B."/>
            <person name="Bunk B."/>
            <person name="Rohde M."/>
            <person name="Wittmann J."/>
        </authorList>
    </citation>
    <scope>NUCLEOTIDE SEQUENCE [LARGE SCALE GENOMIC DNA]</scope>
</reference>
<protein>
    <submittedName>
        <fullName evidence="1">Uncharacterized protein</fullName>
    </submittedName>
</protein>
<sequence>MTLSRKDERRVRELKQVLEYAQTVPNRRRSFYQHTIQAAVREMIYNRLVAFSQEQLRKKLASEKGTGRATA</sequence>
<keyword evidence="2" id="KW-1185">Reference proteome</keyword>
<gene>
    <name evidence="1" type="ORF">JWAP_00049</name>
</gene>
<evidence type="ECO:0000313" key="1">
    <source>
        <dbReference type="EMBL" id="AJD82881.1"/>
    </source>
</evidence>
<organism evidence="1 2">
    <name type="scientific">Achromobacter phage 83-24</name>
    <dbReference type="NCBI Taxonomy" id="1589747"/>
    <lineage>
        <taxon>Viruses</taxon>
        <taxon>Duplodnaviria</taxon>
        <taxon>Heunggongvirae</taxon>
        <taxon>Uroviricota</taxon>
        <taxon>Caudoviricetes</taxon>
        <taxon>Steinhofvirus</taxon>
        <taxon>Steinhofvirus sv8324</taxon>
    </lineage>
</organism>
<dbReference type="EMBL" id="KP202970">
    <property type="protein sequence ID" value="AJD82881.1"/>
    <property type="molecule type" value="Genomic_DNA"/>
</dbReference>
<accession>A0A0B5A6W2</accession>
<proteinExistence type="predicted"/>
<evidence type="ECO:0000313" key="2">
    <source>
        <dbReference type="Proteomes" id="UP000031726"/>
    </source>
</evidence>
<name>A0A0B5A6W2_9CAUD</name>
<dbReference type="KEGG" id="vg:26628954"/>
<dbReference type="RefSeq" id="YP_009201782.1">
    <property type="nucleotide sequence ID" value="NC_028834.1"/>
</dbReference>
<dbReference type="Proteomes" id="UP000031726">
    <property type="component" value="Segment"/>
</dbReference>